<feature type="compositionally biased region" description="Low complexity" evidence="1">
    <location>
        <begin position="299"/>
        <end position="319"/>
    </location>
</feature>
<evidence type="ECO:0000313" key="5">
    <source>
        <dbReference type="Proteomes" id="UP001235712"/>
    </source>
</evidence>
<gene>
    <name evidence="4" type="ORF">J2S57_002144</name>
</gene>
<organism evidence="4 5">
    <name type="scientific">Kineosporia succinea</name>
    <dbReference type="NCBI Taxonomy" id="84632"/>
    <lineage>
        <taxon>Bacteria</taxon>
        <taxon>Bacillati</taxon>
        <taxon>Actinomycetota</taxon>
        <taxon>Actinomycetes</taxon>
        <taxon>Kineosporiales</taxon>
        <taxon>Kineosporiaceae</taxon>
        <taxon>Kineosporia</taxon>
    </lineage>
</organism>
<dbReference type="Pfam" id="PF19516">
    <property type="entry name" value="DUF6049"/>
    <property type="match status" value="1"/>
</dbReference>
<feature type="chain" id="PRO_5045409318" description="Glycoprotein" evidence="3">
    <location>
        <begin position="30"/>
        <end position="885"/>
    </location>
</feature>
<evidence type="ECO:0000256" key="2">
    <source>
        <dbReference type="SAM" id="Phobius"/>
    </source>
</evidence>
<comment type="caution">
    <text evidence="4">The sequence shown here is derived from an EMBL/GenBank/DDBJ whole genome shotgun (WGS) entry which is preliminary data.</text>
</comment>
<keyword evidence="3" id="KW-0732">Signal</keyword>
<feature type="compositionally biased region" description="Basic and acidic residues" evidence="1">
    <location>
        <begin position="777"/>
        <end position="793"/>
    </location>
</feature>
<sequence length="885" mass="91291">MRYLANVRKGLGAGMFTLAVTLGVLGPSAAPLAAAAGRPALPASATPDPTTAVVGSSATTGTTTSKSTTGTAARTGRGLQLSLTNVTPASLTAQDDLVITGVARNQGARAVKNVTVSLRFSGNALSGRDAVVEWVDDGDVATTSATLATKKMDIGANKSASFRFTVPAGGLGLTAYGSSFGPRPFALVATSVTGQQLNALRSTVVWAPQEAESKLGLTLLAPLTSAVPSTTAGLATQEAAAELLPGARLSRILTATQDTSISWAVDPALLAAAQALKEGGVSEEATADDAEAEGEEESTPSASVSTPPVSPSAPATPSSKTGNELTITDENARTLGSSLLTRISQGRAGRTVLGLPYADTDLNSLLKGGKSAGLLRQSDKLGETIEKETLGRPLSSRIAWPADGLISTQGIDGLLDTGYRSVILSAGQQDPDPAVSYTPNGTSTVRSKSGSLTGLLYDDELSALFAEAGRDPGAQTTQTMLAVLAAISAESGAGTGRQVMAVAPRDWDPQPAGVQRLTAALDQASWVTGGGLKKLGESAAVDREAHQYGRRAARSELPKGNLSKAQAMDRDLDNIAPALVNDQDVVQRLEQRIASLLSFAWRSDLEGQAAARLAVGDDVGDLTGGVQLIIGSTSKTFTAQSALIPVTVDNQTDYDVRVSVTFSTRSGQLKIEEQPAPVTIAGQHRQSFRVEARAIATGDVIVDAKLLTGEGTRQRVLGSTQTFEVKVRPKWESWGMIGMAVLLVLLLLMGLLRSFRRNRNRPKVPLNTIPDVDDEATRAARKAAKEAAAKEAAARAAAPVPRTGPANPPGVTDGASHSPSGGATDRSPQGSSQGDDQRRVPGTGSASGTPGPPRGMHETKSSSVPTLAVTKGAERRSPTKPKENR</sequence>
<keyword evidence="2" id="KW-1133">Transmembrane helix</keyword>
<feature type="region of interest" description="Disordered" evidence="1">
    <location>
        <begin position="279"/>
        <end position="331"/>
    </location>
</feature>
<reference evidence="4 5" key="1">
    <citation type="submission" date="2023-07" db="EMBL/GenBank/DDBJ databases">
        <title>Sequencing the genomes of 1000 actinobacteria strains.</title>
        <authorList>
            <person name="Klenk H.-P."/>
        </authorList>
    </citation>
    <scope>NUCLEOTIDE SEQUENCE [LARGE SCALE GENOMIC DNA]</scope>
    <source>
        <strain evidence="4 5">DSM 44388</strain>
    </source>
</reference>
<keyword evidence="2" id="KW-0472">Membrane</keyword>
<feature type="compositionally biased region" description="Polar residues" evidence="1">
    <location>
        <begin position="815"/>
        <end position="834"/>
    </location>
</feature>
<dbReference type="RefSeq" id="WP_307241134.1">
    <property type="nucleotide sequence ID" value="NZ_JAUSQZ010000001.1"/>
</dbReference>
<dbReference type="Proteomes" id="UP001235712">
    <property type="component" value="Unassembled WGS sequence"/>
</dbReference>
<name>A0ABT9P2D9_9ACTN</name>
<keyword evidence="5" id="KW-1185">Reference proteome</keyword>
<dbReference type="InterPro" id="IPR046112">
    <property type="entry name" value="DUF6049"/>
</dbReference>
<evidence type="ECO:0000256" key="1">
    <source>
        <dbReference type="SAM" id="MobiDB-lite"/>
    </source>
</evidence>
<proteinExistence type="predicted"/>
<accession>A0ABT9P2D9</accession>
<feature type="compositionally biased region" description="Polar residues" evidence="1">
    <location>
        <begin position="320"/>
        <end position="331"/>
    </location>
</feature>
<feature type="compositionally biased region" description="Basic and acidic residues" evidence="1">
    <location>
        <begin position="872"/>
        <end position="885"/>
    </location>
</feature>
<feature type="region of interest" description="Disordered" evidence="1">
    <location>
        <begin position="41"/>
        <end position="73"/>
    </location>
</feature>
<feature type="compositionally biased region" description="Acidic residues" evidence="1">
    <location>
        <begin position="285"/>
        <end position="298"/>
    </location>
</feature>
<evidence type="ECO:0000256" key="3">
    <source>
        <dbReference type="SAM" id="SignalP"/>
    </source>
</evidence>
<feature type="transmembrane region" description="Helical" evidence="2">
    <location>
        <begin position="734"/>
        <end position="752"/>
    </location>
</feature>
<feature type="region of interest" description="Disordered" evidence="1">
    <location>
        <begin position="777"/>
        <end position="885"/>
    </location>
</feature>
<protein>
    <recommendedName>
        <fullName evidence="6">Glycoprotein</fullName>
    </recommendedName>
</protein>
<dbReference type="EMBL" id="JAUSQZ010000001">
    <property type="protein sequence ID" value="MDP9826395.1"/>
    <property type="molecule type" value="Genomic_DNA"/>
</dbReference>
<feature type="signal peptide" evidence="3">
    <location>
        <begin position="1"/>
        <end position="29"/>
    </location>
</feature>
<evidence type="ECO:0000313" key="4">
    <source>
        <dbReference type="EMBL" id="MDP9826395.1"/>
    </source>
</evidence>
<evidence type="ECO:0008006" key="6">
    <source>
        <dbReference type="Google" id="ProtNLM"/>
    </source>
</evidence>
<keyword evidence="2" id="KW-0812">Transmembrane</keyword>